<accession>A0A9W7T1X1</accession>
<reference evidence="1 2" key="1">
    <citation type="journal article" date="2018" name="IMA Fungus">
        <title>IMA Genome-F 10: Nine draft genome sequences of Claviceps purpurea s.lat., including C. arundinis, C. humidiphila, and C. cf. spartinae, pseudomolecules for the pitch canker pathogen Fusarium circinatum, draft genome of Davidsoniella eucalypti, Grosmannia galeiformis, Quambalaria eucalypti, and Teratosphaeria destructans.</title>
        <authorList>
            <person name="Wingfield B.D."/>
            <person name="Liu M."/>
            <person name="Nguyen H.D."/>
            <person name="Lane F.A."/>
            <person name="Morgan S.W."/>
            <person name="De Vos L."/>
            <person name="Wilken P.M."/>
            <person name="Duong T.A."/>
            <person name="Aylward J."/>
            <person name="Coetzee M.P."/>
            <person name="Dadej K."/>
            <person name="De Beer Z.W."/>
            <person name="Findlay W."/>
            <person name="Havenga M."/>
            <person name="Kolarik M."/>
            <person name="Menzies J.G."/>
            <person name="Naidoo K."/>
            <person name="Pochopski O."/>
            <person name="Shoukouhi P."/>
            <person name="Santana Q.C."/>
            <person name="Seifert K.A."/>
            <person name="Soal N."/>
            <person name="Steenkamp E.T."/>
            <person name="Tatham C.T."/>
            <person name="van der Nest M.A."/>
            <person name="Wingfield M.J."/>
        </authorList>
    </citation>
    <scope>NUCLEOTIDE SEQUENCE [LARGE SCALE GENOMIC DNA]</scope>
    <source>
        <strain evidence="1">CMW44962</strain>
    </source>
</reference>
<comment type="caution">
    <text evidence="1">The sequence shown here is derived from an EMBL/GenBank/DDBJ whole genome shotgun (WGS) entry which is preliminary data.</text>
</comment>
<sequence length="205" mass="23528">MATKFENLSPQEVLTSKAIRWTRPTGRRIIIFCARHQLSQNTLDPYLLGRLMVSLGWSIEMPAYKHLAKRVARYITAHVTADKLSPAFSETKHGSSYTVTWRSYTEHWNENSEFDPDSIDPPPGDDGSVREPVTREYLTLEKCVDQLAQMRMNASSNAYSCSFSKHDTGISSTAYSSNSWHIQYLCTAYSFRNRQERYADERLQG</sequence>
<name>A0A9W7T1X1_9PEZI</name>
<organism evidence="1 2">
    <name type="scientific">Teratosphaeria destructans</name>
    <dbReference type="NCBI Taxonomy" id="418781"/>
    <lineage>
        <taxon>Eukaryota</taxon>
        <taxon>Fungi</taxon>
        <taxon>Dikarya</taxon>
        <taxon>Ascomycota</taxon>
        <taxon>Pezizomycotina</taxon>
        <taxon>Dothideomycetes</taxon>
        <taxon>Dothideomycetidae</taxon>
        <taxon>Mycosphaerellales</taxon>
        <taxon>Teratosphaeriaceae</taxon>
        <taxon>Teratosphaeria</taxon>
    </lineage>
</organism>
<gene>
    <name evidence="1" type="ORF">Tdes44962_MAKER06525</name>
</gene>
<dbReference type="Proteomes" id="UP001138500">
    <property type="component" value="Unassembled WGS sequence"/>
</dbReference>
<dbReference type="EMBL" id="RIBY02000036">
    <property type="protein sequence ID" value="KAH9845560.1"/>
    <property type="molecule type" value="Genomic_DNA"/>
</dbReference>
<evidence type="ECO:0000313" key="2">
    <source>
        <dbReference type="Proteomes" id="UP001138500"/>
    </source>
</evidence>
<protein>
    <submittedName>
        <fullName evidence="1">Uncharacterized protein</fullName>
    </submittedName>
</protein>
<evidence type="ECO:0000313" key="1">
    <source>
        <dbReference type="EMBL" id="KAH9845560.1"/>
    </source>
</evidence>
<reference evidence="1 2" key="2">
    <citation type="journal article" date="2021" name="Curr. Genet.">
        <title>Genetic response to nitrogen starvation in the aggressive Eucalyptus foliar pathogen Teratosphaeria destructans.</title>
        <authorList>
            <person name="Havenga M."/>
            <person name="Wingfield B.D."/>
            <person name="Wingfield M.J."/>
            <person name="Dreyer L.L."/>
            <person name="Roets F."/>
            <person name="Aylward J."/>
        </authorList>
    </citation>
    <scope>NUCLEOTIDE SEQUENCE [LARGE SCALE GENOMIC DNA]</scope>
    <source>
        <strain evidence="1">CMW44962</strain>
    </source>
</reference>
<dbReference type="AlphaFoldDB" id="A0A9W7T1X1"/>
<proteinExistence type="predicted"/>
<keyword evidence="2" id="KW-1185">Reference proteome</keyword>